<proteinExistence type="predicted"/>
<reference evidence="2" key="2">
    <citation type="journal article" date="2020" name="Front. Microbiol.">
        <title>Genetic Variants of the DSF Quorum Sensing System in Stenotrophomonas maltophilia Influence Virulence and Resistance Phenotypes Among Genotypically Diverse Clinical Isolates.</title>
        <authorList>
            <person name="Yero D."/>
            <person name="Huedo P."/>
            <person name="Conchillo-Sole O."/>
            <person name="Martinez-Servat S."/>
            <person name="Mamat U."/>
            <person name="Coves X."/>
            <person name="Llanas F."/>
            <person name="Roca I."/>
            <person name="Vila J."/>
            <person name="Schaible U.E."/>
            <person name="Daura X."/>
            <person name="Gibert I."/>
        </authorList>
    </citation>
    <scope>NUCLEOTIDE SEQUENCE</scope>
    <source>
        <strain evidence="2">OG156</strain>
    </source>
</reference>
<feature type="signal peptide" evidence="1">
    <location>
        <begin position="1"/>
        <end position="25"/>
    </location>
</feature>
<evidence type="ECO:0000256" key="1">
    <source>
        <dbReference type="SAM" id="SignalP"/>
    </source>
</evidence>
<dbReference type="EMBL" id="RAUE01000017">
    <property type="protein sequence ID" value="MBA0311526.1"/>
    <property type="molecule type" value="Genomic_DNA"/>
</dbReference>
<sequence>MRNLFLSAIAGALLLSAGCSSQPGAAALESEDAPTAVILLGEVNLPKGATLDDFPSLLNAGGIPWEKVQERKVQLEGSFDRPWSDGRSLAVTVDVLGRTTRLIVRAGDQPRLSPPAVCVRGVGRDAVASDISEAHPCK</sequence>
<dbReference type="AlphaFoldDB" id="A0AAW3S3X0"/>
<feature type="chain" id="PRO_5043363379" description="Lipoprotein" evidence="1">
    <location>
        <begin position="26"/>
        <end position="138"/>
    </location>
</feature>
<organism evidence="2 3">
    <name type="scientific">Stenotrophomonas maltophilia</name>
    <name type="common">Pseudomonas maltophilia</name>
    <name type="synonym">Xanthomonas maltophilia</name>
    <dbReference type="NCBI Taxonomy" id="40324"/>
    <lineage>
        <taxon>Bacteria</taxon>
        <taxon>Pseudomonadati</taxon>
        <taxon>Pseudomonadota</taxon>
        <taxon>Gammaproteobacteria</taxon>
        <taxon>Lysobacterales</taxon>
        <taxon>Lysobacteraceae</taxon>
        <taxon>Stenotrophomonas</taxon>
        <taxon>Stenotrophomonas maltophilia group</taxon>
    </lineage>
</organism>
<gene>
    <name evidence="2" type="ORF">D7Y33_11005</name>
</gene>
<protein>
    <recommendedName>
        <fullName evidence="4">Lipoprotein</fullName>
    </recommendedName>
</protein>
<dbReference type="Proteomes" id="UP000822271">
    <property type="component" value="Unassembled WGS sequence"/>
</dbReference>
<comment type="caution">
    <text evidence="2">The sequence shown here is derived from an EMBL/GenBank/DDBJ whole genome shotgun (WGS) entry which is preliminary data.</text>
</comment>
<evidence type="ECO:0000313" key="3">
    <source>
        <dbReference type="Proteomes" id="UP000822271"/>
    </source>
</evidence>
<keyword evidence="1" id="KW-0732">Signal</keyword>
<accession>A0AAW3S3X0</accession>
<dbReference type="PROSITE" id="PS51257">
    <property type="entry name" value="PROKAR_LIPOPROTEIN"/>
    <property type="match status" value="1"/>
</dbReference>
<reference evidence="2" key="1">
    <citation type="submission" date="2018-09" db="EMBL/GenBank/DDBJ databases">
        <authorList>
            <person name="Groschel M."/>
            <person name="Kohl T."/>
            <person name="Conchillo-Sole O."/>
            <person name="Mamat U."/>
            <person name="Yero D."/>
            <person name="Niemann S."/>
            <person name="Daura X."/>
            <person name="Gibert I."/>
        </authorList>
    </citation>
    <scope>NUCLEOTIDE SEQUENCE</scope>
    <source>
        <strain evidence="2">OG156</strain>
    </source>
</reference>
<dbReference type="RefSeq" id="WP_139726845.1">
    <property type="nucleotide sequence ID" value="NZ_JAAAFO010000001.1"/>
</dbReference>
<name>A0AAW3S3X0_STEMA</name>
<evidence type="ECO:0008006" key="4">
    <source>
        <dbReference type="Google" id="ProtNLM"/>
    </source>
</evidence>
<evidence type="ECO:0000313" key="2">
    <source>
        <dbReference type="EMBL" id="MBA0311526.1"/>
    </source>
</evidence>